<organism evidence="1 2">
    <name type="scientific">Paraconexibacter algicola</name>
    <dbReference type="NCBI Taxonomy" id="2133960"/>
    <lineage>
        <taxon>Bacteria</taxon>
        <taxon>Bacillati</taxon>
        <taxon>Actinomycetota</taxon>
        <taxon>Thermoleophilia</taxon>
        <taxon>Solirubrobacterales</taxon>
        <taxon>Paraconexibacteraceae</taxon>
        <taxon>Paraconexibacter</taxon>
    </lineage>
</organism>
<evidence type="ECO:0000313" key="1">
    <source>
        <dbReference type="EMBL" id="PTL60593.1"/>
    </source>
</evidence>
<dbReference type="RefSeq" id="WP_107569370.1">
    <property type="nucleotide sequence ID" value="NZ_PYYB01000001.1"/>
</dbReference>
<keyword evidence="2" id="KW-1185">Reference proteome</keyword>
<comment type="caution">
    <text evidence="1">The sequence shown here is derived from an EMBL/GenBank/DDBJ whole genome shotgun (WGS) entry which is preliminary data.</text>
</comment>
<accession>A0A2T4UMX4</accession>
<reference evidence="1 2" key="1">
    <citation type="submission" date="2018-03" db="EMBL/GenBank/DDBJ databases">
        <title>Aquarubrobacter algicola gen. nov., sp. nov., a novel actinobacterium isolated from shallow eutrophic lake during the end of cyanobacterial harmful algal blooms.</title>
        <authorList>
            <person name="Chun S.J."/>
        </authorList>
    </citation>
    <scope>NUCLEOTIDE SEQUENCE [LARGE SCALE GENOMIC DNA]</scope>
    <source>
        <strain evidence="1 2">Seoho-28</strain>
    </source>
</reference>
<proteinExistence type="predicted"/>
<sequence length="181" mass="19730">MSDTSGTRVDLTAPLPGGDASAVLRWRVARGGLRGDGDADRLSATHATLETVDLDGRRRERRLDLSEADAYLAEARAIHERARTISAGAAQRKDEHRAAREQLAATLDVTCARCAQPREYRGRRHLMAVQRPEQFGRLEDLGLARPGLVVHHEYACPRCGSIELFADGFVDHPVASAAPVS</sequence>
<dbReference type="Proteomes" id="UP000240739">
    <property type="component" value="Unassembled WGS sequence"/>
</dbReference>
<dbReference type="AlphaFoldDB" id="A0A2T4UMX4"/>
<dbReference type="OrthoDB" id="4545653at2"/>
<gene>
    <name evidence="1" type="ORF">C7Y72_13575</name>
</gene>
<protein>
    <submittedName>
        <fullName evidence="1">Uncharacterized protein</fullName>
    </submittedName>
</protein>
<dbReference type="EMBL" id="PYYB01000001">
    <property type="protein sequence ID" value="PTL60593.1"/>
    <property type="molecule type" value="Genomic_DNA"/>
</dbReference>
<evidence type="ECO:0000313" key="2">
    <source>
        <dbReference type="Proteomes" id="UP000240739"/>
    </source>
</evidence>
<name>A0A2T4UMX4_9ACTN</name>